<dbReference type="PANTHER" id="PTHR46082:SF6">
    <property type="entry name" value="AAA+ ATPASE DOMAIN-CONTAINING PROTEIN-RELATED"/>
    <property type="match status" value="1"/>
</dbReference>
<dbReference type="PROSITE" id="PS50005">
    <property type="entry name" value="TPR"/>
    <property type="match status" value="1"/>
</dbReference>
<dbReference type="SMART" id="SM00028">
    <property type="entry name" value="TPR"/>
    <property type="match status" value="3"/>
</dbReference>
<organism evidence="3 4">
    <name type="scientific">Triparma laevis f. inornata</name>
    <dbReference type="NCBI Taxonomy" id="1714386"/>
    <lineage>
        <taxon>Eukaryota</taxon>
        <taxon>Sar</taxon>
        <taxon>Stramenopiles</taxon>
        <taxon>Ochrophyta</taxon>
        <taxon>Bolidophyceae</taxon>
        <taxon>Parmales</taxon>
        <taxon>Triparmaceae</taxon>
        <taxon>Triparma</taxon>
    </lineage>
</organism>
<feature type="region of interest" description="Disordered" evidence="2">
    <location>
        <begin position="344"/>
        <end position="364"/>
    </location>
</feature>
<gene>
    <name evidence="3" type="ORF">TL16_g12290</name>
</gene>
<sequence>MNDYFSDSFNGNEASWKKWKEVFDVLGIAKSGGGSIETQVLGITNSEDLVKLRALAELCSNEFFDDKSLLVVAWRRIMEVLEMRKKVGEVKGEKEEGGARELEILDACAALGTACGFVGNFGDAERFYKRVKEGYEEHLGPDDAKTLDATHSFILSTNDDGRRTEKFRDLVKRFERALGDENVVTLRTLNALGGRLIENKQYEEAKEVHEGCLAGRMKVLGEDHKLTLLTLNNLGIVYKKLENNEKALESHERALKGKEKTLGENHPDTLGTVMNIANIYKRMEDYGKAEELYQRALMGYEAQLGIDHKHTKICARNFSICLEDSGNSKRLAGLEEAYPRLYENGFVHGESEEDESDDEDEGDY</sequence>
<comment type="caution">
    <text evidence="3">The sequence shown here is derived from an EMBL/GenBank/DDBJ whole genome shotgun (WGS) entry which is preliminary data.</text>
</comment>
<dbReference type="PANTHER" id="PTHR46082">
    <property type="entry name" value="ATP/GTP-BINDING PROTEIN-RELATED"/>
    <property type="match status" value="1"/>
</dbReference>
<dbReference type="InterPro" id="IPR011990">
    <property type="entry name" value="TPR-like_helical_dom_sf"/>
</dbReference>
<reference evidence="4" key="1">
    <citation type="journal article" date="2023" name="Commun. Biol.">
        <title>Genome analysis of Parmales, the sister group of diatoms, reveals the evolutionary specialization of diatoms from phago-mixotrophs to photoautotrophs.</title>
        <authorList>
            <person name="Ban H."/>
            <person name="Sato S."/>
            <person name="Yoshikawa S."/>
            <person name="Yamada K."/>
            <person name="Nakamura Y."/>
            <person name="Ichinomiya M."/>
            <person name="Sato N."/>
            <person name="Blanc-Mathieu R."/>
            <person name="Endo H."/>
            <person name="Kuwata A."/>
            <person name="Ogata H."/>
        </authorList>
    </citation>
    <scope>NUCLEOTIDE SEQUENCE [LARGE SCALE GENOMIC DNA]</scope>
</reference>
<dbReference type="EMBL" id="BLQM01000490">
    <property type="protein sequence ID" value="GMH92246.1"/>
    <property type="molecule type" value="Genomic_DNA"/>
</dbReference>
<dbReference type="AlphaFoldDB" id="A0A9W7BJA3"/>
<protein>
    <recommendedName>
        <fullName evidence="5">Kinesin light chain</fullName>
    </recommendedName>
</protein>
<evidence type="ECO:0008006" key="5">
    <source>
        <dbReference type="Google" id="ProtNLM"/>
    </source>
</evidence>
<dbReference type="Pfam" id="PF13424">
    <property type="entry name" value="TPR_12"/>
    <property type="match status" value="2"/>
</dbReference>
<dbReference type="InterPro" id="IPR053137">
    <property type="entry name" value="NLR-like"/>
</dbReference>
<feature type="repeat" description="TPR" evidence="1">
    <location>
        <begin position="228"/>
        <end position="261"/>
    </location>
</feature>
<evidence type="ECO:0000256" key="2">
    <source>
        <dbReference type="SAM" id="MobiDB-lite"/>
    </source>
</evidence>
<dbReference type="SUPFAM" id="SSF48452">
    <property type="entry name" value="TPR-like"/>
    <property type="match status" value="2"/>
</dbReference>
<name>A0A9W7BJA3_9STRA</name>
<dbReference type="Proteomes" id="UP001162640">
    <property type="component" value="Unassembled WGS sequence"/>
</dbReference>
<feature type="compositionally biased region" description="Acidic residues" evidence="2">
    <location>
        <begin position="351"/>
        <end position="364"/>
    </location>
</feature>
<dbReference type="InterPro" id="IPR019734">
    <property type="entry name" value="TPR_rpt"/>
</dbReference>
<accession>A0A9W7BJA3</accession>
<evidence type="ECO:0000256" key="1">
    <source>
        <dbReference type="PROSITE-ProRule" id="PRU00339"/>
    </source>
</evidence>
<keyword evidence="1" id="KW-0802">TPR repeat</keyword>
<evidence type="ECO:0000313" key="4">
    <source>
        <dbReference type="Proteomes" id="UP001162640"/>
    </source>
</evidence>
<evidence type="ECO:0000313" key="3">
    <source>
        <dbReference type="EMBL" id="GMH92246.1"/>
    </source>
</evidence>
<dbReference type="Gene3D" id="1.25.40.10">
    <property type="entry name" value="Tetratricopeptide repeat domain"/>
    <property type="match status" value="2"/>
</dbReference>
<proteinExistence type="predicted"/>
<dbReference type="Pfam" id="PF13374">
    <property type="entry name" value="TPR_10"/>
    <property type="match status" value="1"/>
</dbReference>